<evidence type="ECO:0000313" key="3">
    <source>
        <dbReference type="EMBL" id="AFI04628.1"/>
    </source>
</evidence>
<dbReference type="Gene3D" id="1.10.287.1490">
    <property type="match status" value="1"/>
</dbReference>
<keyword evidence="1" id="KW-0175">Coiled coil</keyword>
<organism evidence="3 4">
    <name type="scientific">Helicobacter cetorum (strain ATCC BAA-429 / MIT 00-7128)</name>
    <dbReference type="NCBI Taxonomy" id="182217"/>
    <lineage>
        <taxon>Bacteria</taxon>
        <taxon>Pseudomonadati</taxon>
        <taxon>Campylobacterota</taxon>
        <taxon>Epsilonproteobacteria</taxon>
        <taxon>Campylobacterales</taxon>
        <taxon>Helicobacteraceae</taxon>
        <taxon>Helicobacter</taxon>
    </lineage>
</organism>
<protein>
    <submittedName>
        <fullName evidence="3">Viral A-type inclusion protein repeat protein</fullName>
    </submittedName>
</protein>
<dbReference type="RefSeq" id="WP_014661495.1">
    <property type="nucleotide sequence ID" value="NC_017737.1"/>
</dbReference>
<evidence type="ECO:0000256" key="2">
    <source>
        <dbReference type="SAM" id="MobiDB-lite"/>
    </source>
</evidence>
<dbReference type="EMBL" id="CP003479">
    <property type="protein sequence ID" value="AFI04628.1"/>
    <property type="molecule type" value="Genomic_DNA"/>
</dbReference>
<proteinExistence type="predicted"/>
<dbReference type="AlphaFoldDB" id="I0ENV9"/>
<name>I0ENV9_HELC0</name>
<sequence>MKVNEHVAKCYGMNAEQKEEKNGEREMKNNLPDNANLKKKESETNNNNALASQETAPNQHAPTMPKIEIEIGKSIEKYLPSLISNLEEKIKSYLHHELSEIEARVNTKLENQNNKINDFFNNVQQEGFLDKFLAPFSKKDPKRLEQKYDELKHEYKKLEKEHDKCKTMGNKLNKEYNQFKKDYESLEKEINKLESQTKDLARELKDKENKLHQEKIRATSLENDKEHLKKTLNQQENEIKRLDSDLNYTKSELKATQNDLQTTKDNLKDTQQELQDTTETLKNTTSLLKNTEQNLFALEQQHENLRKEFFVNLYEGYKQLDSDFKKCFLTIKDNNAINFFKTLYAPNVLGNFYEQIKARAKKNEDITPLKAYFEKLFEVFTQDFNLERLITQQGDRYESSKHVSIGASGMSGNPIKEVLLLGFKDSTKTYQSLVKI</sequence>
<dbReference type="HOGENOM" id="CLU_628169_0_0_7"/>
<feature type="coiled-coil region" evidence="1">
    <location>
        <begin position="141"/>
        <end position="308"/>
    </location>
</feature>
<dbReference type="PATRIC" id="fig|182217.3.peg.1447"/>
<dbReference type="STRING" id="182217.HCW_06850"/>
<evidence type="ECO:0000313" key="4">
    <source>
        <dbReference type="Proteomes" id="UP000005010"/>
    </source>
</evidence>
<evidence type="ECO:0000256" key="1">
    <source>
        <dbReference type="SAM" id="Coils"/>
    </source>
</evidence>
<dbReference type="KEGG" id="hce:HCW_06850"/>
<reference evidence="4" key="1">
    <citation type="submission" date="2012-04" db="EMBL/GenBank/DDBJ databases">
        <title>Complete genome sequence of Helicobacter cetorum strain MIT 00-7128.</title>
        <authorList>
            <person name="Kersulyte D."/>
            <person name="Berg D.E."/>
        </authorList>
    </citation>
    <scope>NUCLEOTIDE SEQUENCE [LARGE SCALE GENOMIC DNA]</scope>
    <source>
        <strain evidence="4">MIT 00-7128</strain>
    </source>
</reference>
<keyword evidence="4" id="KW-1185">Reference proteome</keyword>
<feature type="region of interest" description="Disordered" evidence="2">
    <location>
        <begin position="1"/>
        <end position="64"/>
    </location>
</feature>
<dbReference type="Proteomes" id="UP000005010">
    <property type="component" value="Chromosome"/>
</dbReference>
<gene>
    <name evidence="3" type="ordered locus">HCW_06850</name>
</gene>
<feature type="compositionally biased region" description="Basic and acidic residues" evidence="2">
    <location>
        <begin position="16"/>
        <end position="28"/>
    </location>
</feature>
<accession>I0ENV9</accession>
<feature type="compositionally biased region" description="Polar residues" evidence="2">
    <location>
        <begin position="44"/>
        <end position="61"/>
    </location>
</feature>